<dbReference type="SUPFAM" id="SSF56059">
    <property type="entry name" value="Glutathione synthetase ATP-binding domain-like"/>
    <property type="match status" value="1"/>
</dbReference>
<gene>
    <name evidence="6" type="ORF">AB0301_13455</name>
</gene>
<dbReference type="EMBL" id="JBFBMH010000021">
    <property type="protein sequence ID" value="MEW1976060.1"/>
    <property type="molecule type" value="Genomic_DNA"/>
</dbReference>
<dbReference type="PANTHER" id="PTHR43055:SF1">
    <property type="entry name" value="FORMATE-DEPENDENT PHOSPHORIBOSYLGLYCINAMIDE FORMYLTRANSFERASE"/>
    <property type="match status" value="1"/>
</dbReference>
<feature type="domain" description="ATP-grasp" evidence="5">
    <location>
        <begin position="119"/>
        <end position="303"/>
    </location>
</feature>
<accession>A0ABV3LJI6</accession>
<protein>
    <recommendedName>
        <fullName evidence="5">ATP-grasp domain-containing protein</fullName>
    </recommendedName>
</protein>
<dbReference type="PROSITE" id="PS50975">
    <property type="entry name" value="ATP_GRASP"/>
    <property type="match status" value="1"/>
</dbReference>
<dbReference type="PANTHER" id="PTHR43055">
    <property type="entry name" value="FORMATE-DEPENDENT PHOSPHORIBOSYLGLYCINAMIDE FORMYLTRANSFERASE"/>
    <property type="match status" value="1"/>
</dbReference>
<dbReference type="InterPro" id="IPR011761">
    <property type="entry name" value="ATP-grasp"/>
</dbReference>
<name>A0ABV3LJI6_9MICO</name>
<evidence type="ECO:0000256" key="2">
    <source>
        <dbReference type="ARBA" id="ARBA00022741"/>
    </source>
</evidence>
<keyword evidence="7" id="KW-1185">Reference proteome</keyword>
<keyword evidence="3 4" id="KW-0067">ATP-binding</keyword>
<reference evidence="6 7" key="1">
    <citation type="submission" date="2024-06" db="EMBL/GenBank/DDBJ databases">
        <title>The Natural Products Discovery Center: Release of the First 8490 Sequenced Strains for Exploring Actinobacteria Biosynthetic Diversity.</title>
        <authorList>
            <person name="Kalkreuter E."/>
            <person name="Kautsar S.A."/>
            <person name="Yang D."/>
            <person name="Bader C.D."/>
            <person name="Teijaro C.N."/>
            <person name="Fluegel L."/>
            <person name="Davis C.M."/>
            <person name="Simpson J.R."/>
            <person name="Lauterbach L."/>
            <person name="Steele A.D."/>
            <person name="Gui C."/>
            <person name="Meng S."/>
            <person name="Li G."/>
            <person name="Viehrig K."/>
            <person name="Ye F."/>
            <person name="Su P."/>
            <person name="Kiefer A.F."/>
            <person name="Nichols A."/>
            <person name="Cepeda A.J."/>
            <person name="Yan W."/>
            <person name="Fan B."/>
            <person name="Jiang Y."/>
            <person name="Adhikari A."/>
            <person name="Zheng C.-J."/>
            <person name="Schuster L."/>
            <person name="Cowan T.M."/>
            <person name="Smanski M.J."/>
            <person name="Chevrette M.G."/>
            <person name="De Carvalho L.P.S."/>
            <person name="Shen B."/>
        </authorList>
    </citation>
    <scope>NUCLEOTIDE SEQUENCE [LARGE SCALE GENOMIC DNA]</scope>
    <source>
        <strain evidence="6 7">NPDC077434</strain>
    </source>
</reference>
<dbReference type="Proteomes" id="UP001553715">
    <property type="component" value="Unassembled WGS sequence"/>
</dbReference>
<keyword evidence="1" id="KW-0436">Ligase</keyword>
<comment type="caution">
    <text evidence="6">The sequence shown here is derived from an EMBL/GenBank/DDBJ whole genome shotgun (WGS) entry which is preliminary data.</text>
</comment>
<evidence type="ECO:0000256" key="1">
    <source>
        <dbReference type="ARBA" id="ARBA00022598"/>
    </source>
</evidence>
<dbReference type="Pfam" id="PF15632">
    <property type="entry name" value="ATPgrasp_Ter"/>
    <property type="match status" value="1"/>
</dbReference>
<evidence type="ECO:0000313" key="6">
    <source>
        <dbReference type="EMBL" id="MEW1976060.1"/>
    </source>
</evidence>
<evidence type="ECO:0000259" key="5">
    <source>
        <dbReference type="PROSITE" id="PS50975"/>
    </source>
</evidence>
<dbReference type="RefSeq" id="WP_152594807.1">
    <property type="nucleotide sequence ID" value="NZ_JBFBMH010000021.1"/>
</dbReference>
<dbReference type="Gene3D" id="3.30.470.20">
    <property type="entry name" value="ATP-grasp fold, B domain"/>
    <property type="match status" value="1"/>
</dbReference>
<keyword evidence="2 4" id="KW-0547">Nucleotide-binding</keyword>
<proteinExistence type="predicted"/>
<evidence type="ECO:0000256" key="3">
    <source>
        <dbReference type="ARBA" id="ARBA00022840"/>
    </source>
</evidence>
<sequence length="393" mass="42751">MTPRPIVLMGFAQAFAAIEAAWSLQKADMRVVAFARRGTRSALSRVRGVEIHEITPPEVSIEQCLDDLRALVAQVEPDAVLPLDDASLWLTSCIDFERAVVVGPTPDSAAVALNKHAQIQAAEAAGLRVPPTRLVGSATELTSLVWPVVVKPADAVRADGDRLTRPRGAIVADPSELSEACSGLGDGPLLVQPYLHGVGEGVFGYVNEDGVASLSAHRRVRMVNPHGSASSACMSIDVAPELEDAVRRLIADLDWRGMFMVELLRDDDGVPWFMELNGRAWGSLALARHRGFEYPAWATQFALGLPQTPAPPTAPAPVVARHLGREIAHLLFVLRGPQSQAMTEWPSRWGTLRNLTRISRRDRLYNWNSRRPSVLASDTIGTLSELVAGRKKR</sequence>
<evidence type="ECO:0000256" key="4">
    <source>
        <dbReference type="PROSITE-ProRule" id="PRU00409"/>
    </source>
</evidence>
<organism evidence="6 7">
    <name type="scientific">Microbacterium profundi</name>
    <dbReference type="NCBI Taxonomy" id="450380"/>
    <lineage>
        <taxon>Bacteria</taxon>
        <taxon>Bacillati</taxon>
        <taxon>Actinomycetota</taxon>
        <taxon>Actinomycetes</taxon>
        <taxon>Micrococcales</taxon>
        <taxon>Microbacteriaceae</taxon>
        <taxon>Microbacterium</taxon>
    </lineage>
</organism>
<evidence type="ECO:0000313" key="7">
    <source>
        <dbReference type="Proteomes" id="UP001553715"/>
    </source>
</evidence>